<dbReference type="PANTHER" id="PTHR42709:SF11">
    <property type="entry name" value="DEDA FAMILY PROTEIN"/>
    <property type="match status" value="1"/>
</dbReference>
<dbReference type="AlphaFoldDB" id="A0A286DE51"/>
<feature type="transmembrane region" description="Helical" evidence="1">
    <location>
        <begin position="171"/>
        <end position="192"/>
    </location>
</feature>
<dbReference type="PANTHER" id="PTHR42709">
    <property type="entry name" value="ALKALINE PHOSPHATASE LIKE PROTEIN"/>
    <property type="match status" value="1"/>
</dbReference>
<protein>
    <submittedName>
        <fullName evidence="3">Membrane protein YqaA, SNARE-associated domain</fullName>
    </submittedName>
</protein>
<dbReference type="InterPro" id="IPR051311">
    <property type="entry name" value="DedA_domain"/>
</dbReference>
<evidence type="ECO:0000259" key="2">
    <source>
        <dbReference type="Pfam" id="PF09335"/>
    </source>
</evidence>
<evidence type="ECO:0000313" key="3">
    <source>
        <dbReference type="EMBL" id="SOD56948.1"/>
    </source>
</evidence>
<proteinExistence type="predicted"/>
<keyword evidence="1" id="KW-0812">Transmembrane</keyword>
<name>A0A286DE51_9GAMM</name>
<sequence length="194" mass="21619">MKLFGPLYDRCIVWARHRHAPAYLFGTSVAESIFFPVPVDVMLAPMALAQPRRWWRLALLCTMGSVLGGLVGYLLGHYALEAVMPWLQKAGYEDTFQQIHGLFARYGFWIVVVAGFTPIPYKVFTIASGAAGMGLLPFVLGSLVGRAGRFFMVAGLVAFMGPKFEPVLRRYIETIGWVVGVAVLLALAWLQWRH</sequence>
<feature type="domain" description="VTT" evidence="2">
    <location>
        <begin position="38"/>
        <end position="157"/>
    </location>
</feature>
<keyword evidence="1" id="KW-1133">Transmembrane helix</keyword>
<evidence type="ECO:0000256" key="1">
    <source>
        <dbReference type="SAM" id="Phobius"/>
    </source>
</evidence>
<feature type="transmembrane region" description="Helical" evidence="1">
    <location>
        <begin position="20"/>
        <end position="37"/>
    </location>
</feature>
<dbReference type="EMBL" id="OCND01000011">
    <property type="protein sequence ID" value="SOD56948.1"/>
    <property type="molecule type" value="Genomic_DNA"/>
</dbReference>
<evidence type="ECO:0000313" key="4">
    <source>
        <dbReference type="Proteomes" id="UP000219374"/>
    </source>
</evidence>
<gene>
    <name evidence="3" type="ORF">SAMN06296416_11189</name>
</gene>
<feature type="transmembrane region" description="Helical" evidence="1">
    <location>
        <begin position="101"/>
        <end position="121"/>
    </location>
</feature>
<accession>A0A286DE51</accession>
<dbReference type="OrthoDB" id="9810270at2"/>
<feature type="transmembrane region" description="Helical" evidence="1">
    <location>
        <begin position="133"/>
        <end position="159"/>
    </location>
</feature>
<keyword evidence="4" id="KW-1185">Reference proteome</keyword>
<organism evidence="3 4">
    <name type="scientific">Pseudoxanthomonas wuyuanensis</name>
    <dbReference type="NCBI Taxonomy" id="1073196"/>
    <lineage>
        <taxon>Bacteria</taxon>
        <taxon>Pseudomonadati</taxon>
        <taxon>Pseudomonadota</taxon>
        <taxon>Gammaproteobacteria</taxon>
        <taxon>Lysobacterales</taxon>
        <taxon>Lysobacteraceae</taxon>
        <taxon>Pseudoxanthomonas</taxon>
    </lineage>
</organism>
<keyword evidence="1" id="KW-0472">Membrane</keyword>
<reference evidence="3 4" key="1">
    <citation type="submission" date="2017-09" db="EMBL/GenBank/DDBJ databases">
        <authorList>
            <person name="Ehlers B."/>
            <person name="Leendertz F.H."/>
        </authorList>
    </citation>
    <scope>NUCLEOTIDE SEQUENCE [LARGE SCALE GENOMIC DNA]</scope>
    <source>
        <strain evidence="3 4">CGMCC 1.10978</strain>
    </source>
</reference>
<dbReference type="GO" id="GO:0005886">
    <property type="term" value="C:plasma membrane"/>
    <property type="evidence" value="ECO:0007669"/>
    <property type="project" value="UniProtKB-ARBA"/>
</dbReference>
<dbReference type="RefSeq" id="WP_097123359.1">
    <property type="nucleotide sequence ID" value="NZ_OCND01000011.1"/>
</dbReference>
<dbReference type="Proteomes" id="UP000219374">
    <property type="component" value="Unassembled WGS sequence"/>
</dbReference>
<dbReference type="InterPro" id="IPR032816">
    <property type="entry name" value="VTT_dom"/>
</dbReference>
<feature type="transmembrane region" description="Helical" evidence="1">
    <location>
        <begin position="57"/>
        <end position="80"/>
    </location>
</feature>
<dbReference type="Pfam" id="PF09335">
    <property type="entry name" value="VTT_dom"/>
    <property type="match status" value="1"/>
</dbReference>